<proteinExistence type="predicted"/>
<protein>
    <submittedName>
        <fullName evidence="1">Uncharacterized protein</fullName>
    </submittedName>
</protein>
<organism evidence="1 2">
    <name type="scientific">Salmonella enterica</name>
    <name type="common">Salmonella choleraesuis</name>
    <dbReference type="NCBI Taxonomy" id="28901"/>
    <lineage>
        <taxon>Bacteria</taxon>
        <taxon>Pseudomonadati</taxon>
        <taxon>Pseudomonadota</taxon>
        <taxon>Gammaproteobacteria</taxon>
        <taxon>Enterobacterales</taxon>
        <taxon>Enterobacteriaceae</taxon>
        <taxon>Salmonella</taxon>
    </lineage>
</organism>
<comment type="caution">
    <text evidence="1">The sequence shown here is derived from an EMBL/GenBank/DDBJ whole genome shotgun (WGS) entry which is preliminary data.</text>
</comment>
<gene>
    <name evidence="1" type="ORF">FJR63_14170</name>
</gene>
<dbReference type="AlphaFoldDB" id="A0A505CZG3"/>
<evidence type="ECO:0000313" key="2">
    <source>
        <dbReference type="Proteomes" id="UP000320106"/>
    </source>
</evidence>
<name>A0A505CZG3_SALER</name>
<accession>A0A505CZG3</accession>
<sequence length="262" mass="29509">MNIKRTLMATGAAIIFCPGFIFSLKGSADFFIYIKNIIMPKDEYNLAVIQSRLLPARPGLKFKTDMANDAFIILELRNYSSNPIIFTSAKVEVIRSHDISTTGAYGREACLLYNDPNSNRGPVTIEPGQTKWIGGALAIRFKGLLEWFPRKELESLFLHETAPHMPFTIAENYYVDILNKKLSDLYGENSAIKVTYTVNLNAGTKNFIIPLKKGKDIFFRDGSFQHDWMAAQLIEPSAIPSINLSSSECNMDKIVCFPDYEN</sequence>
<evidence type="ECO:0000313" key="1">
    <source>
        <dbReference type="EMBL" id="TPQ11089.1"/>
    </source>
</evidence>
<dbReference type="EMBL" id="VFRH01000011">
    <property type="protein sequence ID" value="TPQ11089.1"/>
    <property type="molecule type" value="Genomic_DNA"/>
</dbReference>
<dbReference type="Proteomes" id="UP000320106">
    <property type="component" value="Unassembled WGS sequence"/>
</dbReference>
<reference evidence="1 2" key="1">
    <citation type="submission" date="2019-06" db="EMBL/GenBank/DDBJ databases">
        <title>Comparative genome anaysis of Salmonella and Staphylococcus aureus isolated from China.</title>
        <authorList>
            <person name="Li L."/>
        </authorList>
    </citation>
    <scope>NUCLEOTIDE SEQUENCE [LARGE SCALE GENOMIC DNA]</scope>
    <source>
        <strain evidence="1 2">GSJ/2016-Sal.-012</strain>
    </source>
</reference>